<dbReference type="Gene3D" id="3.10.20.90">
    <property type="entry name" value="Phosphatidylinositol 3-kinase Catalytic Subunit, Chain A, domain 1"/>
    <property type="match status" value="1"/>
</dbReference>
<dbReference type="InParanoid" id="A0A2K2BH25"/>
<evidence type="ECO:0000313" key="3">
    <source>
        <dbReference type="Proteomes" id="UP000006729"/>
    </source>
</evidence>
<gene>
    <name evidence="2" type="ORF">POPTR_002G107800v4</name>
</gene>
<evidence type="ECO:0000313" key="2">
    <source>
        <dbReference type="EMBL" id="PNT49077.2"/>
    </source>
</evidence>
<accession>A0A2K2BH25</accession>
<dbReference type="CDD" id="cd06410">
    <property type="entry name" value="PB1_UP2"/>
    <property type="match status" value="1"/>
</dbReference>
<dbReference type="STRING" id="3694.A0A2K2BH25"/>
<dbReference type="Pfam" id="PF00564">
    <property type="entry name" value="PB1"/>
    <property type="match status" value="1"/>
</dbReference>
<dbReference type="InterPro" id="IPR053198">
    <property type="entry name" value="Gynoecium_Dev_Regulator"/>
</dbReference>
<dbReference type="AlphaFoldDB" id="A0A2K2BH25"/>
<dbReference type="SMART" id="SM00666">
    <property type="entry name" value="PB1"/>
    <property type="match status" value="1"/>
</dbReference>
<dbReference type="PANTHER" id="PTHR31066">
    <property type="entry name" value="OS05G0427100 PROTEIN-RELATED"/>
    <property type="match status" value="1"/>
</dbReference>
<protein>
    <recommendedName>
        <fullName evidence="1">PB1 domain-containing protein</fullName>
    </recommendedName>
</protein>
<dbReference type="Proteomes" id="UP000006729">
    <property type="component" value="Chromosome 2"/>
</dbReference>
<dbReference type="InterPro" id="IPR000270">
    <property type="entry name" value="PB1_dom"/>
</dbReference>
<keyword evidence="3" id="KW-1185">Reference proteome</keyword>
<organism evidence="2 3">
    <name type="scientific">Populus trichocarpa</name>
    <name type="common">Western balsam poplar</name>
    <name type="synonym">Populus balsamifera subsp. trichocarpa</name>
    <dbReference type="NCBI Taxonomy" id="3694"/>
    <lineage>
        <taxon>Eukaryota</taxon>
        <taxon>Viridiplantae</taxon>
        <taxon>Streptophyta</taxon>
        <taxon>Embryophyta</taxon>
        <taxon>Tracheophyta</taxon>
        <taxon>Spermatophyta</taxon>
        <taxon>Magnoliopsida</taxon>
        <taxon>eudicotyledons</taxon>
        <taxon>Gunneridae</taxon>
        <taxon>Pentapetalae</taxon>
        <taxon>rosids</taxon>
        <taxon>fabids</taxon>
        <taxon>Malpighiales</taxon>
        <taxon>Salicaceae</taxon>
        <taxon>Saliceae</taxon>
        <taxon>Populus</taxon>
    </lineage>
</organism>
<name>A0A2K2BH25_POPTR</name>
<dbReference type="PANTHER" id="PTHR31066:SF85">
    <property type="entry name" value="OS02G0809100 PROTEIN"/>
    <property type="match status" value="1"/>
</dbReference>
<reference evidence="2 3" key="1">
    <citation type="journal article" date="2006" name="Science">
        <title>The genome of black cottonwood, Populus trichocarpa (Torr. &amp; Gray).</title>
        <authorList>
            <person name="Tuskan G.A."/>
            <person name="Difazio S."/>
            <person name="Jansson S."/>
            <person name="Bohlmann J."/>
            <person name="Grigoriev I."/>
            <person name="Hellsten U."/>
            <person name="Putnam N."/>
            <person name="Ralph S."/>
            <person name="Rombauts S."/>
            <person name="Salamov A."/>
            <person name="Schein J."/>
            <person name="Sterck L."/>
            <person name="Aerts A."/>
            <person name="Bhalerao R.R."/>
            <person name="Bhalerao R.P."/>
            <person name="Blaudez D."/>
            <person name="Boerjan W."/>
            <person name="Brun A."/>
            <person name="Brunner A."/>
            <person name="Busov V."/>
            <person name="Campbell M."/>
            <person name="Carlson J."/>
            <person name="Chalot M."/>
            <person name="Chapman J."/>
            <person name="Chen G.L."/>
            <person name="Cooper D."/>
            <person name="Coutinho P.M."/>
            <person name="Couturier J."/>
            <person name="Covert S."/>
            <person name="Cronk Q."/>
            <person name="Cunningham R."/>
            <person name="Davis J."/>
            <person name="Degroeve S."/>
            <person name="Dejardin A."/>
            <person name="Depamphilis C."/>
            <person name="Detter J."/>
            <person name="Dirks B."/>
            <person name="Dubchak I."/>
            <person name="Duplessis S."/>
            <person name="Ehlting J."/>
            <person name="Ellis B."/>
            <person name="Gendler K."/>
            <person name="Goodstein D."/>
            <person name="Gribskov M."/>
            <person name="Grimwood J."/>
            <person name="Groover A."/>
            <person name="Gunter L."/>
            <person name="Hamberger B."/>
            <person name="Heinze B."/>
            <person name="Helariutta Y."/>
            <person name="Henrissat B."/>
            <person name="Holligan D."/>
            <person name="Holt R."/>
            <person name="Huang W."/>
            <person name="Islam-Faridi N."/>
            <person name="Jones S."/>
            <person name="Jones-Rhoades M."/>
            <person name="Jorgensen R."/>
            <person name="Joshi C."/>
            <person name="Kangasjarvi J."/>
            <person name="Karlsson J."/>
            <person name="Kelleher C."/>
            <person name="Kirkpatrick R."/>
            <person name="Kirst M."/>
            <person name="Kohler A."/>
            <person name="Kalluri U."/>
            <person name="Larimer F."/>
            <person name="Leebens-Mack J."/>
            <person name="Leple J.C."/>
            <person name="Locascio P."/>
            <person name="Lou Y."/>
            <person name="Lucas S."/>
            <person name="Martin F."/>
            <person name="Montanini B."/>
            <person name="Napoli C."/>
            <person name="Nelson D.R."/>
            <person name="Nelson C."/>
            <person name="Nieminen K."/>
            <person name="Nilsson O."/>
            <person name="Pereda V."/>
            <person name="Peter G."/>
            <person name="Philippe R."/>
            <person name="Pilate G."/>
            <person name="Poliakov A."/>
            <person name="Razumovskaya J."/>
            <person name="Richardson P."/>
            <person name="Rinaldi C."/>
            <person name="Ritland K."/>
            <person name="Rouze P."/>
            <person name="Ryaboy D."/>
            <person name="Schmutz J."/>
            <person name="Schrader J."/>
            <person name="Segerman B."/>
            <person name="Shin H."/>
            <person name="Siddiqui A."/>
            <person name="Sterky F."/>
            <person name="Terry A."/>
            <person name="Tsai C.J."/>
            <person name="Uberbacher E."/>
            <person name="Unneberg P."/>
            <person name="Vahala J."/>
            <person name="Wall K."/>
            <person name="Wessler S."/>
            <person name="Yang G."/>
            <person name="Yin T."/>
            <person name="Douglas C."/>
            <person name="Marra M."/>
            <person name="Sandberg G."/>
            <person name="Van de Peer Y."/>
            <person name="Rokhsar D."/>
        </authorList>
    </citation>
    <scope>NUCLEOTIDE SEQUENCE [LARGE SCALE GENOMIC DNA]</scope>
    <source>
        <strain evidence="3">cv. Nisqually</strain>
    </source>
</reference>
<proteinExistence type="predicted"/>
<sequence length="556" mass="60809">MAVASGFATTISGAKMETLLSLNSSSYSTSSVFFVLPQDMRVSCKPPRNNYRRRVLLNNKGGGVRCEVSTASNDVALAAEIDPARVSSMSALEQLKTSAVDRYTKERASIVVIGLSIHTAPVEMREKLAIPEAEWPRAIGELCGLNHIEEAAVLSTCNRMEIYVVALSQHRGVKEVTEWMSKTSGVPVSEICEHRFLLYNNDATQHLFEVSAGLDSLVLGEGQILAQVKQVVKGGQGVVGFGRNISGLFKHAITVGKRVRTETNIAAGAVSVSSAAVELALMKLPESSHASARMLVIGAGKMGKLVIKHLVAKGCTKMVVVNRTGDRVAAIREELKDVEIIYKPFPDMLTCAAEADVVFTSTSSETPLFVRDDVKDLPPVGSEVGGSRLFVDISVPRNVGSCVSDLENVRVYNVDDLKEVVAANKEDRLRKAMEAQAIINEESKQFEAWRDSLETVPTIKKLRAYAERIRLAELEKCLSKMGDDISKKTRRAVDDLSRGIVNKLLHGPMQHLRCDGSDSRTLSETLENMHALNRMFSLETEVAVLEQKIRAKQSQK</sequence>
<evidence type="ECO:0000259" key="1">
    <source>
        <dbReference type="SMART" id="SM00666"/>
    </source>
</evidence>
<dbReference type="EMBL" id="CM009291">
    <property type="protein sequence ID" value="PNT49077.2"/>
    <property type="molecule type" value="Genomic_DNA"/>
</dbReference>
<comment type="caution">
    <text evidence="2">The sequence shown here is derived from an EMBL/GenBank/DDBJ whole genome shotgun (WGS) entry which is preliminary data.</text>
</comment>
<dbReference type="SUPFAM" id="SSF54277">
    <property type="entry name" value="CAD &amp; PB1 domains"/>
    <property type="match status" value="1"/>
</dbReference>